<dbReference type="Gene3D" id="3.30.450.40">
    <property type="match status" value="1"/>
</dbReference>
<feature type="modified residue" description="4-aspartylphosphate" evidence="2">
    <location>
        <position position="1190"/>
    </location>
</feature>
<evidence type="ECO:0000256" key="3">
    <source>
        <dbReference type="SAM" id="MobiDB-lite"/>
    </source>
</evidence>
<dbReference type="InterPro" id="IPR036890">
    <property type="entry name" value="HATPase_C_sf"/>
</dbReference>
<feature type="domain" description="Histidine kinase" evidence="4">
    <location>
        <begin position="612"/>
        <end position="888"/>
    </location>
</feature>
<dbReference type="SMART" id="SM00388">
    <property type="entry name" value="HisKA"/>
    <property type="match status" value="1"/>
</dbReference>
<feature type="compositionally biased region" description="Basic and acidic residues" evidence="3">
    <location>
        <begin position="260"/>
        <end position="269"/>
    </location>
</feature>
<evidence type="ECO:0008006" key="8">
    <source>
        <dbReference type="Google" id="ProtNLM"/>
    </source>
</evidence>
<evidence type="ECO:0000256" key="2">
    <source>
        <dbReference type="PROSITE-ProRule" id="PRU00169"/>
    </source>
</evidence>
<dbReference type="InterPro" id="IPR036097">
    <property type="entry name" value="HisK_dim/P_sf"/>
</dbReference>
<feature type="region of interest" description="Disordered" evidence="3">
    <location>
        <begin position="388"/>
        <end position="438"/>
    </location>
</feature>
<dbReference type="PANTHER" id="PTHR43719">
    <property type="entry name" value="TWO-COMPONENT HISTIDINE KINASE"/>
    <property type="match status" value="1"/>
</dbReference>
<feature type="compositionally biased region" description="Polar residues" evidence="3">
    <location>
        <begin position="491"/>
        <end position="505"/>
    </location>
</feature>
<dbReference type="InterPro" id="IPR005467">
    <property type="entry name" value="His_kinase_dom"/>
</dbReference>
<evidence type="ECO:0000256" key="1">
    <source>
        <dbReference type="ARBA" id="ARBA00022553"/>
    </source>
</evidence>
<dbReference type="AlphaFoldDB" id="A0A9W9FI77"/>
<feature type="region of interest" description="Disordered" evidence="3">
    <location>
        <begin position="260"/>
        <end position="348"/>
    </location>
</feature>
<dbReference type="PROSITE" id="PS50109">
    <property type="entry name" value="HIS_KIN"/>
    <property type="match status" value="1"/>
</dbReference>
<dbReference type="InterPro" id="IPR004358">
    <property type="entry name" value="Sig_transdc_His_kin-like_C"/>
</dbReference>
<evidence type="ECO:0000313" key="6">
    <source>
        <dbReference type="EMBL" id="KAJ5100661.1"/>
    </source>
</evidence>
<dbReference type="Gene3D" id="1.10.287.130">
    <property type="match status" value="1"/>
</dbReference>
<protein>
    <recommendedName>
        <fullName evidence="8">CheY-like superfamily</fullName>
    </recommendedName>
</protein>
<dbReference type="InterPro" id="IPR003661">
    <property type="entry name" value="HisK_dim/P_dom"/>
</dbReference>
<dbReference type="InterPro" id="IPR011006">
    <property type="entry name" value="CheY-like_superfamily"/>
</dbReference>
<dbReference type="SUPFAM" id="SSF55781">
    <property type="entry name" value="GAF domain-like"/>
    <property type="match status" value="1"/>
</dbReference>
<gene>
    <name evidence="6" type="ORF">N7456_006713</name>
</gene>
<dbReference type="CDD" id="cd17546">
    <property type="entry name" value="REC_hyHK_CKI1_RcsC-like"/>
    <property type="match status" value="1"/>
</dbReference>
<keyword evidence="1 2" id="KW-0597">Phosphoprotein</keyword>
<feature type="compositionally biased region" description="Polar residues" evidence="3">
    <location>
        <begin position="327"/>
        <end position="339"/>
    </location>
</feature>
<dbReference type="SUPFAM" id="SSF52172">
    <property type="entry name" value="CheY-like"/>
    <property type="match status" value="1"/>
</dbReference>
<dbReference type="Gene3D" id="3.40.50.2300">
    <property type="match status" value="1"/>
</dbReference>
<dbReference type="Gene3D" id="3.30.565.10">
    <property type="entry name" value="Histidine kinase-like ATPase, C-terminal domain"/>
    <property type="match status" value="1"/>
</dbReference>
<dbReference type="OrthoDB" id="303614at2759"/>
<dbReference type="GO" id="GO:0000155">
    <property type="term" value="F:phosphorelay sensor kinase activity"/>
    <property type="evidence" value="ECO:0007669"/>
    <property type="project" value="InterPro"/>
</dbReference>
<dbReference type="SMART" id="SM00387">
    <property type="entry name" value="HATPase_c"/>
    <property type="match status" value="1"/>
</dbReference>
<dbReference type="InterPro" id="IPR003594">
    <property type="entry name" value="HATPase_dom"/>
</dbReference>
<feature type="compositionally biased region" description="Low complexity" evidence="3">
    <location>
        <begin position="396"/>
        <end position="406"/>
    </location>
</feature>
<evidence type="ECO:0000259" key="4">
    <source>
        <dbReference type="PROSITE" id="PS50109"/>
    </source>
</evidence>
<feature type="compositionally biased region" description="Polar residues" evidence="3">
    <location>
        <begin position="416"/>
        <end position="426"/>
    </location>
</feature>
<name>A0A9W9FI77_9EURO</name>
<dbReference type="InterPro" id="IPR029016">
    <property type="entry name" value="GAF-like_dom_sf"/>
</dbReference>
<feature type="region of interest" description="Disordered" evidence="3">
    <location>
        <begin position="491"/>
        <end position="518"/>
    </location>
</feature>
<accession>A0A9W9FI77</accession>
<dbReference type="SUPFAM" id="SSF47384">
    <property type="entry name" value="Homodimeric domain of signal transducing histidine kinase"/>
    <property type="match status" value="1"/>
</dbReference>
<dbReference type="Pfam" id="PF00512">
    <property type="entry name" value="HisKA"/>
    <property type="match status" value="1"/>
</dbReference>
<dbReference type="EMBL" id="JAPQKH010000004">
    <property type="protein sequence ID" value="KAJ5100661.1"/>
    <property type="molecule type" value="Genomic_DNA"/>
</dbReference>
<proteinExistence type="predicted"/>
<dbReference type="SMART" id="SM00448">
    <property type="entry name" value="REC"/>
    <property type="match status" value="1"/>
</dbReference>
<dbReference type="CDD" id="cd00082">
    <property type="entry name" value="HisKA"/>
    <property type="match status" value="1"/>
</dbReference>
<evidence type="ECO:0000259" key="5">
    <source>
        <dbReference type="PROSITE" id="PS50110"/>
    </source>
</evidence>
<dbReference type="SUPFAM" id="SSF55874">
    <property type="entry name" value="ATPase domain of HSP90 chaperone/DNA topoisomerase II/histidine kinase"/>
    <property type="match status" value="1"/>
</dbReference>
<evidence type="ECO:0000313" key="7">
    <source>
        <dbReference type="Proteomes" id="UP001149165"/>
    </source>
</evidence>
<feature type="region of interest" description="Disordered" evidence="3">
    <location>
        <begin position="37"/>
        <end position="56"/>
    </location>
</feature>
<dbReference type="PANTHER" id="PTHR43719:SF28">
    <property type="entry name" value="PEROXIDE STRESS-ACTIVATED HISTIDINE KINASE MAK1-RELATED"/>
    <property type="match status" value="1"/>
</dbReference>
<dbReference type="InterPro" id="IPR050956">
    <property type="entry name" value="2C_system_His_kinase"/>
</dbReference>
<dbReference type="PRINTS" id="PR00344">
    <property type="entry name" value="BCTRLSENSOR"/>
</dbReference>
<dbReference type="FunFam" id="3.30.450.40:FF:000083">
    <property type="entry name" value="Sensor histidine kinase/response regulator, putative (AFU_orthologue AFUA_4G00660)"/>
    <property type="match status" value="1"/>
</dbReference>
<reference evidence="6" key="1">
    <citation type="submission" date="2022-11" db="EMBL/GenBank/DDBJ databases">
        <authorList>
            <person name="Petersen C."/>
        </authorList>
    </citation>
    <scope>NUCLEOTIDE SEQUENCE</scope>
    <source>
        <strain evidence="6">IBT 30069</strain>
    </source>
</reference>
<dbReference type="Pfam" id="PF02518">
    <property type="entry name" value="HATPase_c"/>
    <property type="match status" value="1"/>
</dbReference>
<dbReference type="PROSITE" id="PS50110">
    <property type="entry name" value="RESPONSE_REGULATORY"/>
    <property type="match status" value="1"/>
</dbReference>
<dbReference type="InterPro" id="IPR001789">
    <property type="entry name" value="Sig_transdc_resp-reg_receiver"/>
</dbReference>
<feature type="compositionally biased region" description="Low complexity" evidence="3">
    <location>
        <begin position="1067"/>
        <end position="1078"/>
    </location>
</feature>
<organism evidence="6 7">
    <name type="scientific">Penicillium angulare</name>
    <dbReference type="NCBI Taxonomy" id="116970"/>
    <lineage>
        <taxon>Eukaryota</taxon>
        <taxon>Fungi</taxon>
        <taxon>Dikarya</taxon>
        <taxon>Ascomycota</taxon>
        <taxon>Pezizomycotina</taxon>
        <taxon>Eurotiomycetes</taxon>
        <taxon>Eurotiomycetidae</taxon>
        <taxon>Eurotiales</taxon>
        <taxon>Aspergillaceae</taxon>
        <taxon>Penicillium</taxon>
    </lineage>
</organism>
<reference evidence="6" key="2">
    <citation type="journal article" date="2023" name="IMA Fungus">
        <title>Comparative genomic study of the Penicillium genus elucidates a diverse pangenome and 15 lateral gene transfer events.</title>
        <authorList>
            <person name="Petersen C."/>
            <person name="Sorensen T."/>
            <person name="Nielsen M.R."/>
            <person name="Sondergaard T.E."/>
            <person name="Sorensen J.L."/>
            <person name="Fitzpatrick D.A."/>
            <person name="Frisvad J.C."/>
            <person name="Nielsen K.L."/>
        </authorList>
    </citation>
    <scope>NUCLEOTIDE SEQUENCE</scope>
    <source>
        <strain evidence="6">IBT 30069</strain>
    </source>
</reference>
<sequence>MSQPRPLPVLGHQRPVSFDTSRERDFYEYLPPPRLNEPLQHFDDNTRSTDFTPRSPSDSVLTAFAQLGTLRLGAQRALISLFGQHEQHILAESTRTLSLQDDTDHSIRDQLWIGNCTVSYNRSLIKPSMGLRSPSAETKEQMWVVPDLTQDEEFKNHPDVTNYPNIRFLASTPIISPKGVVIGAYTVLDDTPRGSLDPTINKFLSDMAITVMDYLVAARARSQHLRAERMIVGIGSFLEGKGSLRNSWIDATGKLDYLKDDNHEQDNRPEGSINRIQQDKQVSDSVSEVMFRSGPKSRPVRSHDERVRKRTSKATTKERHLPMRSLPETTSQNNMEPMNSSDSKDDLQSQLGEAFSRGANIIRESIEVEGAIFFDANFGSRGAFVATEKSDHESSGQDSYSSNSGDEGQIRGPSDGNASHQTTANAEDSGRDTSKPCRILGFSTSHASSINDQLSGDKRIAMSEPFLAGLLRRYPQGKIFNFFEDGSISASETSDSNFKNFQSSIEPPKSESIYSKPSKKYKRTRKAIVRQDAETLLQLAPDSRSIIFSPLWDSHKGRWYSASIAWTQSRHRVFTAEDELSFLFAFGYSMMAEVHRLGSVFSEQSKSSLLAGLSHELRSPLHGIFGMADLLNTSVMNTLQRGFVHTISSCAFTLLGSINQLLEYASIKNLQATSASAQYLGGPSKEKLLKAGKDSQRVEGHEKTYIQLAALSEDAVETVFAGYSFFNGLQFPVDGTTDGSFFGAGRFDTPGGVQIILDTTRISNWNFLTLSGAWHAILTNIVGNALKFTQRGYVHVSLDVDPTTTIKNSNVLRSKIILTVKDSGCGIGSEFLEKEIFSAFAQEDAMTVGNGLGLNITQRLVFSLGGSIQIDSQRDVGTEVRVSVDLDHISIEDTPHVQEVSTDLSLASARELVCGKSVGLYGHWSLYPSLSLRSSLQELCKACFHMNVHIISPSEPDSIDCDFYIASFESLTNGDLEIESFIPSPVIVICPSPRIAHSMFVEFRKHGNGDIVEFISQPCGPRKLAKTFEICCKRREQGIDTTVIADANPIDIPNVPMATELRESDSDSSLDLPALASSGQFSPDDTQSKDSESPPDQAEQHIAPEISPAAILASSADSITPELEGVNDLSEPQQALATTVLIVDDNDINVRILVEFMKKLKCKYATAFNGLEALDFFKANSPSIAVIFMDISMPVMDGLESARRIRGFEQKICVTNPVRIIALTGVAQDDLQRDTIGAGMDYFLTKPARMKTLVPLLEGTGALVGHLANSLEKVG</sequence>
<dbReference type="Proteomes" id="UP001149165">
    <property type="component" value="Unassembled WGS sequence"/>
</dbReference>
<dbReference type="Pfam" id="PF00072">
    <property type="entry name" value="Response_reg"/>
    <property type="match status" value="1"/>
</dbReference>
<comment type="caution">
    <text evidence="6">The sequence shown here is derived from an EMBL/GenBank/DDBJ whole genome shotgun (WGS) entry which is preliminary data.</text>
</comment>
<feature type="domain" description="Response regulatory" evidence="5">
    <location>
        <begin position="1139"/>
        <end position="1261"/>
    </location>
</feature>
<keyword evidence="7" id="KW-1185">Reference proteome</keyword>
<feature type="region of interest" description="Disordered" evidence="3">
    <location>
        <begin position="1061"/>
        <end position="1099"/>
    </location>
</feature>